<organism evidence="1 2">
    <name type="scientific">Caulobacter radicis</name>
    <dbReference type="NCBI Taxonomy" id="2172650"/>
    <lineage>
        <taxon>Bacteria</taxon>
        <taxon>Pseudomonadati</taxon>
        <taxon>Pseudomonadota</taxon>
        <taxon>Alphaproteobacteria</taxon>
        <taxon>Caulobacterales</taxon>
        <taxon>Caulobacteraceae</taxon>
        <taxon>Caulobacter</taxon>
    </lineage>
</organism>
<sequence length="605" mass="65264">MVEPSIVLDSSDVPVGKVLADSLRLVIQSDCVGSALIRFTMATRHFSSQLPYNERISHRLNLEWLVISEDAGEVLGVISQSDHSYRHPEIVLSLPRDRTLVLIPSAPYLCDAALAVEAVAIPLGLGEPRYRYEVEVGAAADAGVIGGQWSYREGHLPFQHWFHNKAFRWGFDGATLRLPAVPGAAMWVAVNALCRTEIEVWAGDVHLTTLGKISGSDRWHDEAYGFVVPAEVVVDDEVELAFRFAKSRTVLIDFNLRQDVLAMSRVIVDVFEKDCSALPERLASRLWRDPVGATPSLGDDLTDPDGDHGQAQAALLAAPIEFSLVGRYFAPHSHFWTTMRGVIAGFQANGVTMSLLPANAAADVLARFESCVVGPIRFDQALGERLRGDPSLHAAVVAPTTGSLAALGFAMDEGLLSAFGYRELFDVALPDGGKGNFWELALVRPGFWSEERLGWGGTTLIGRAVDTPWTLLASASAEDWMEMGDPASRAALDVFVGAVSTPRAVTAGGRPCGLLVRDGALVLVAAEARTALRASGGGIARGWPDIEIDAELFDEQRLPVLLHGRALPASGVVAEALRQVRDQVARATLTSGRHLRFPLQAPEAP</sequence>
<gene>
    <name evidence="1" type="ORF">DDF65_20655</name>
</gene>
<evidence type="ECO:0000313" key="1">
    <source>
        <dbReference type="EMBL" id="PVM74017.1"/>
    </source>
</evidence>
<reference evidence="1 2" key="1">
    <citation type="submission" date="2018-04" db="EMBL/GenBank/DDBJ databases">
        <title>The genome sequence of Caulobacter sp. 736.</title>
        <authorList>
            <person name="Gao J."/>
            <person name="Sun J."/>
        </authorList>
    </citation>
    <scope>NUCLEOTIDE SEQUENCE [LARGE SCALE GENOMIC DNA]</scope>
    <source>
        <strain evidence="1 2">736</strain>
    </source>
</reference>
<proteinExistence type="predicted"/>
<dbReference type="AlphaFoldDB" id="A0A2T9J1R2"/>
<keyword evidence="2" id="KW-1185">Reference proteome</keyword>
<evidence type="ECO:0000313" key="2">
    <source>
        <dbReference type="Proteomes" id="UP000244913"/>
    </source>
</evidence>
<dbReference type="Proteomes" id="UP000244913">
    <property type="component" value="Unassembled WGS sequence"/>
</dbReference>
<dbReference type="EMBL" id="QDKP01000058">
    <property type="protein sequence ID" value="PVM74017.1"/>
    <property type="molecule type" value="Genomic_DNA"/>
</dbReference>
<protein>
    <submittedName>
        <fullName evidence="1">Uncharacterized protein</fullName>
    </submittedName>
</protein>
<accession>A0A2T9J1R2</accession>
<comment type="caution">
    <text evidence="1">The sequence shown here is derived from an EMBL/GenBank/DDBJ whole genome shotgun (WGS) entry which is preliminary data.</text>
</comment>
<name>A0A2T9J1R2_9CAUL</name>
<dbReference type="RefSeq" id="WP_116569454.1">
    <property type="nucleotide sequence ID" value="NZ_QDKP01000058.1"/>
</dbReference>